<evidence type="ECO:0000313" key="3">
    <source>
        <dbReference type="Proteomes" id="UP000236333"/>
    </source>
</evidence>
<accession>A0A2J7ZTD5</accession>
<reference evidence="2 3" key="1">
    <citation type="journal article" date="2017" name="Mol. Biol. Evol.">
        <title>The 4-celled Tetrabaena socialis nuclear genome reveals the essential components for genetic control of cell number at the origin of multicellularity in the volvocine lineage.</title>
        <authorList>
            <person name="Featherston J."/>
            <person name="Arakaki Y."/>
            <person name="Hanschen E.R."/>
            <person name="Ferris P.J."/>
            <person name="Michod R.E."/>
            <person name="Olson B.J.S.C."/>
            <person name="Nozaki H."/>
            <person name="Durand P.M."/>
        </authorList>
    </citation>
    <scope>NUCLEOTIDE SEQUENCE [LARGE SCALE GENOMIC DNA]</scope>
    <source>
        <strain evidence="2 3">NIES-571</strain>
    </source>
</reference>
<proteinExistence type="predicted"/>
<comment type="caution">
    <text evidence="2">The sequence shown here is derived from an EMBL/GenBank/DDBJ whole genome shotgun (WGS) entry which is preliminary data.</text>
</comment>
<feature type="compositionally biased region" description="Pro residues" evidence="1">
    <location>
        <begin position="462"/>
        <end position="477"/>
    </location>
</feature>
<evidence type="ECO:0000313" key="2">
    <source>
        <dbReference type="EMBL" id="PNH03518.1"/>
    </source>
</evidence>
<name>A0A2J7ZTD5_9CHLO</name>
<dbReference type="InterPro" id="IPR036397">
    <property type="entry name" value="RNaseH_sf"/>
</dbReference>
<feature type="compositionally biased region" description="Low complexity" evidence="1">
    <location>
        <begin position="444"/>
        <end position="461"/>
    </location>
</feature>
<gene>
    <name evidence="2" type="ORF">TSOC_010418</name>
</gene>
<feature type="compositionally biased region" description="Low complexity" evidence="1">
    <location>
        <begin position="227"/>
        <end position="272"/>
    </location>
</feature>
<dbReference type="Proteomes" id="UP000236333">
    <property type="component" value="Unassembled WGS sequence"/>
</dbReference>
<feature type="region of interest" description="Disordered" evidence="1">
    <location>
        <begin position="386"/>
        <end position="477"/>
    </location>
</feature>
<feature type="non-terminal residue" evidence="2">
    <location>
        <position position="1"/>
    </location>
</feature>
<feature type="region of interest" description="Disordered" evidence="1">
    <location>
        <begin position="196"/>
        <end position="283"/>
    </location>
</feature>
<feature type="compositionally biased region" description="Polar residues" evidence="1">
    <location>
        <begin position="213"/>
        <end position="226"/>
    </location>
</feature>
<protein>
    <submittedName>
        <fullName evidence="2">Uncharacterized protein</fullName>
    </submittedName>
</protein>
<organism evidence="2 3">
    <name type="scientific">Tetrabaena socialis</name>
    <dbReference type="NCBI Taxonomy" id="47790"/>
    <lineage>
        <taxon>Eukaryota</taxon>
        <taxon>Viridiplantae</taxon>
        <taxon>Chlorophyta</taxon>
        <taxon>core chlorophytes</taxon>
        <taxon>Chlorophyceae</taxon>
        <taxon>CS clade</taxon>
        <taxon>Chlamydomonadales</taxon>
        <taxon>Tetrabaenaceae</taxon>
        <taxon>Tetrabaena</taxon>
    </lineage>
</organism>
<feature type="compositionally biased region" description="Low complexity" evidence="1">
    <location>
        <begin position="386"/>
        <end position="421"/>
    </location>
</feature>
<feature type="compositionally biased region" description="Pro residues" evidence="1">
    <location>
        <begin position="818"/>
        <end position="827"/>
    </location>
</feature>
<feature type="non-terminal residue" evidence="2">
    <location>
        <position position="980"/>
    </location>
</feature>
<dbReference type="EMBL" id="PGGS01000493">
    <property type="protein sequence ID" value="PNH03518.1"/>
    <property type="molecule type" value="Genomic_DNA"/>
</dbReference>
<dbReference type="Gene3D" id="3.30.420.10">
    <property type="entry name" value="Ribonuclease H-like superfamily/Ribonuclease H"/>
    <property type="match status" value="1"/>
</dbReference>
<sequence length="980" mass="97798">SSAQALPHIGSSPAAAGELPWEHVGPRTAAAEPDLVLLITAAFPPVGPRLPHDPCRELLRCVALWLASSPYPQLGPHAAQLPSLNHLLRLHYADMWPVPGAPKAKFKDVLLGPSGRGAFRLERDGLRDVVALDVGALQAPVVALAPLPQPVPSGAAGAVTAAASAAGAAAVAVGAAGARAAGEAVALDAQVLPASPAPSVPPASAGTGDAVSVSRTGGDSGLQQPRSSSGGRSSSGDGRSSSGADGGVASFDRQAAGSATGRAEAAASGQAAPLDRHLASRFPGDDDAAATKRCFVRLLAAAPPPHELPLSHLGAEVPRLLGGARPSKSVRALCGEEPGVFEVELQAPSAYTTRLACPVLTQLAAVAAGAPHEAWSCRTEVRRSSSSIFSSSNSSSTISSSRTSSSTAPLLLRRSTRCAASRNRDARAASKRRPPPRPAPPTDPIAARLEQPAAPARTATALPPPPPPLPPAAPPTAVPAPAPPYVLIDDPYSPELVDMLQHCRHCGQLGLSVKAAGRFPALVSLYAPAVAAAAGAAAAAAGDGGAQGWPAAVYLLDCTAADGLYGGGAGGEAAVGALLSCLRGLLADAGVAKVVYGVEGVRRLEAAIKGGVAAVNVLDAQPLVSEAVIMAPLHTQVVELSEALAVIGLWADRPELLAALKQRHLAAMRDALWAASGRDRAWLVRPLGEGQLAVVAGAAHLLPELWGALVGEAVPRVAARAGDRLMQQLRPAAGRLAAPVAAAAAAAAARARAHCRHCGQLGLAVQAVGGRLALVSLYAPAMAGASSAAAAAAGDGGAAEGWRPANGGGAAAAAAAAAPPPPPPPRLLPDEQGWPAAVYLLDCTAADGLYGGGAGGEAAVGALLSCLRGLLVDAGVAKVAGLHAALAGTGLWADRPELLAALTQRHLAAMRDALWAASGRDRAWLVRPLGGSQLAVAAGAAHLLPELWGALVGEAVPRVAARAGDRLMQQLRSAAAVGGA</sequence>
<keyword evidence="3" id="KW-1185">Reference proteome</keyword>
<dbReference type="OrthoDB" id="549150at2759"/>
<evidence type="ECO:0000256" key="1">
    <source>
        <dbReference type="SAM" id="MobiDB-lite"/>
    </source>
</evidence>
<feature type="region of interest" description="Disordered" evidence="1">
    <location>
        <begin position="810"/>
        <end position="829"/>
    </location>
</feature>
<dbReference type="GO" id="GO:0003676">
    <property type="term" value="F:nucleic acid binding"/>
    <property type="evidence" value="ECO:0007669"/>
    <property type="project" value="InterPro"/>
</dbReference>
<dbReference type="AlphaFoldDB" id="A0A2J7ZTD5"/>